<dbReference type="KEGG" id="ajg:KKR91_09240"/>
<evidence type="ECO:0000313" key="2">
    <source>
        <dbReference type="EMBL" id="QWC08735.1"/>
    </source>
</evidence>
<gene>
    <name evidence="2" type="ORF">KKR91_09240</name>
</gene>
<dbReference type="EMBL" id="CP076022">
    <property type="protein sequence ID" value="QWC08735.1"/>
    <property type="molecule type" value="Genomic_DNA"/>
</dbReference>
<organism evidence="2 3">
    <name type="scientific">Arthrobacter jiangjiafuii</name>
    <dbReference type="NCBI Taxonomy" id="2817475"/>
    <lineage>
        <taxon>Bacteria</taxon>
        <taxon>Bacillati</taxon>
        <taxon>Actinomycetota</taxon>
        <taxon>Actinomycetes</taxon>
        <taxon>Micrococcales</taxon>
        <taxon>Micrococcaceae</taxon>
        <taxon>Arthrobacter</taxon>
    </lineage>
</organism>
<accession>A0A975QYI0</accession>
<evidence type="ECO:0000256" key="1">
    <source>
        <dbReference type="SAM" id="MobiDB-lite"/>
    </source>
</evidence>
<evidence type="ECO:0008006" key="4">
    <source>
        <dbReference type="Google" id="ProtNLM"/>
    </source>
</evidence>
<dbReference type="AlphaFoldDB" id="A0A975QYI0"/>
<feature type="region of interest" description="Disordered" evidence="1">
    <location>
        <begin position="1"/>
        <end position="89"/>
    </location>
</feature>
<reference evidence="2 3" key="1">
    <citation type="submission" date="2021-05" db="EMBL/GenBank/DDBJ databases">
        <title>Novel species in genus Arthrobacter.</title>
        <authorList>
            <person name="Zhang G."/>
        </authorList>
    </citation>
    <scope>NUCLEOTIDE SEQUENCE [LARGE SCALE GENOMIC DNA]</scope>
    <source>
        <strain evidence="3">zg-ZUI227</strain>
    </source>
</reference>
<evidence type="ECO:0000313" key="3">
    <source>
        <dbReference type="Proteomes" id="UP000676885"/>
    </source>
</evidence>
<feature type="compositionally biased region" description="Low complexity" evidence="1">
    <location>
        <begin position="1"/>
        <end position="10"/>
    </location>
</feature>
<name>A0A975QYI0_9MICC</name>
<dbReference type="RefSeq" id="WP_210228889.1">
    <property type="nucleotide sequence ID" value="NZ_CP076022.1"/>
</dbReference>
<keyword evidence="3" id="KW-1185">Reference proteome</keyword>
<sequence>MSAAPASSPEEAPHGIVSGIGQGESAGAPGRTRHLHLAEAAGQQPAHGVPRGKLGPAGADRTAGLSERGASPARGDPGSGTAPNTGGCLPEYGAAGQCLPVVPPSLASHLAQMKAAGLDPSSMPHHWSCAEVRNYFPDGLPVRIPGTDPQHLDATADGIACGTGD</sequence>
<protein>
    <recommendedName>
        <fullName evidence="4">Excalibur calcium-binding domain-containing protein</fullName>
    </recommendedName>
</protein>
<proteinExistence type="predicted"/>
<dbReference type="Proteomes" id="UP000676885">
    <property type="component" value="Chromosome"/>
</dbReference>